<dbReference type="EMBL" id="CP001104">
    <property type="protein sequence ID" value="ACR72466.1"/>
    <property type="molecule type" value="Genomic_DNA"/>
</dbReference>
<dbReference type="Proteomes" id="UP000001476">
    <property type="component" value="Chromosome"/>
</dbReference>
<sequence>MAAFPAYQVPASSYGFDFTNIHGWAFHYRTTAPPHLWQGWGGRDILISYVEKLPEVWRQVVV</sequence>
<organism evidence="1 2">
    <name type="scientific">Lachnospira eligens (strain ATCC 27750 / DSM 3376 / VPI C15-48 / C15-B4)</name>
    <name type="common">Eubacterium eligens</name>
    <dbReference type="NCBI Taxonomy" id="515620"/>
    <lineage>
        <taxon>Bacteria</taxon>
        <taxon>Bacillati</taxon>
        <taxon>Bacillota</taxon>
        <taxon>Clostridia</taxon>
        <taxon>Lachnospirales</taxon>
        <taxon>Lachnospiraceae</taxon>
        <taxon>Lachnospira</taxon>
    </lineage>
</organism>
<proteinExistence type="predicted"/>
<accession>C4Z1V5</accession>
<dbReference type="KEGG" id="eel:EUBELI_01473"/>
<dbReference type="STRING" id="515620.EUBELI_01473"/>
<evidence type="ECO:0000313" key="1">
    <source>
        <dbReference type="EMBL" id="ACR72466.1"/>
    </source>
</evidence>
<gene>
    <name evidence="1" type="ordered locus">EUBELI_01473</name>
</gene>
<reference evidence="1 2" key="1">
    <citation type="journal article" date="2009" name="Proc. Natl. Acad. Sci. U.S.A.">
        <title>Characterizing a model human gut microbiota composed of members of its two dominant bacterial phyla.</title>
        <authorList>
            <person name="Mahowald M.A."/>
            <person name="Rey F.E."/>
            <person name="Seedorf H."/>
            <person name="Turnbaugh P.J."/>
            <person name="Fulton R.S."/>
            <person name="Wollam A."/>
            <person name="Shah N."/>
            <person name="Wang C."/>
            <person name="Magrini V."/>
            <person name="Wilson R.K."/>
            <person name="Cantarel B.L."/>
            <person name="Coutinho P.M."/>
            <person name="Henrissat B."/>
            <person name="Crock L.W."/>
            <person name="Russell A."/>
            <person name="Verberkmoes N.C."/>
            <person name="Hettich R.L."/>
            <person name="Gordon J.I."/>
        </authorList>
    </citation>
    <scope>NUCLEOTIDE SEQUENCE [LARGE SCALE GENOMIC DNA]</scope>
    <source>
        <strain evidence="2">ATCC 27750 / DSM 3376 / VPI C15-48 / C15-B4</strain>
    </source>
</reference>
<keyword evidence="2" id="KW-1185">Reference proteome</keyword>
<name>C4Z1V5_LACE2</name>
<dbReference type="HOGENOM" id="CLU_2897452_0_0_9"/>
<dbReference type="AlphaFoldDB" id="C4Z1V5"/>
<protein>
    <submittedName>
        <fullName evidence="1">Uncharacterized protein</fullName>
    </submittedName>
</protein>
<evidence type="ECO:0000313" key="2">
    <source>
        <dbReference type="Proteomes" id="UP000001476"/>
    </source>
</evidence>